<proteinExistence type="predicted"/>
<dbReference type="RefSeq" id="XP_009050352.1">
    <property type="nucleotide sequence ID" value="XM_009052104.1"/>
</dbReference>
<evidence type="ECO:0000313" key="1">
    <source>
        <dbReference type="EMBL" id="ESO98708.1"/>
    </source>
</evidence>
<dbReference type="AlphaFoldDB" id="V4A463"/>
<evidence type="ECO:0000313" key="2">
    <source>
        <dbReference type="Proteomes" id="UP000030746"/>
    </source>
</evidence>
<protein>
    <submittedName>
        <fullName evidence="1">Uncharacterized protein</fullName>
    </submittedName>
</protein>
<dbReference type="Proteomes" id="UP000030746">
    <property type="component" value="Unassembled WGS sequence"/>
</dbReference>
<dbReference type="HOGENOM" id="CLU_1039321_0_0_1"/>
<sequence length="268" mass="29822">MADVDLLIKNNTVKVFVHDTRKYRAKEIIDLVEEKLGEDSVLACVPCNGSYDVTLVHKDVAYKLVEDGLMADGKEVVDHDLFVSTASCVDNGVSNCSRGGDCCDNNSRQADSGVSGEKSENISDVDLCIKNEDVSINKDVDSLNDVEIVDDLIKIKDNDDCNDDGKNLLFKRIPDETVVTDSVLSSQTESEMCVDELSQSFSIDESDKNRGKRARKKKLHSESDDDFLKIIHERKVKKSCQKIKSQVLQNVPDKDVVNYVSKSQPVKK</sequence>
<keyword evidence="2" id="KW-1185">Reference proteome</keyword>
<dbReference type="KEGG" id="lgi:LOTGIDRAFT_158655"/>
<gene>
    <name evidence="1" type="ORF">LOTGIDRAFT_158655</name>
</gene>
<dbReference type="CTD" id="20237825"/>
<name>V4A463_LOTGI</name>
<organism evidence="1 2">
    <name type="scientific">Lottia gigantea</name>
    <name type="common">Giant owl limpet</name>
    <dbReference type="NCBI Taxonomy" id="225164"/>
    <lineage>
        <taxon>Eukaryota</taxon>
        <taxon>Metazoa</taxon>
        <taxon>Spiralia</taxon>
        <taxon>Lophotrochozoa</taxon>
        <taxon>Mollusca</taxon>
        <taxon>Gastropoda</taxon>
        <taxon>Patellogastropoda</taxon>
        <taxon>Lottioidea</taxon>
        <taxon>Lottiidae</taxon>
        <taxon>Lottia</taxon>
    </lineage>
</organism>
<dbReference type="GeneID" id="20237825"/>
<accession>V4A463</accession>
<reference evidence="1 2" key="1">
    <citation type="journal article" date="2013" name="Nature">
        <title>Insights into bilaterian evolution from three spiralian genomes.</title>
        <authorList>
            <person name="Simakov O."/>
            <person name="Marletaz F."/>
            <person name="Cho S.J."/>
            <person name="Edsinger-Gonzales E."/>
            <person name="Havlak P."/>
            <person name="Hellsten U."/>
            <person name="Kuo D.H."/>
            <person name="Larsson T."/>
            <person name="Lv J."/>
            <person name="Arendt D."/>
            <person name="Savage R."/>
            <person name="Osoegawa K."/>
            <person name="de Jong P."/>
            <person name="Grimwood J."/>
            <person name="Chapman J.A."/>
            <person name="Shapiro H."/>
            <person name="Aerts A."/>
            <person name="Otillar R.P."/>
            <person name="Terry A.Y."/>
            <person name="Boore J.L."/>
            <person name="Grigoriev I.V."/>
            <person name="Lindberg D.R."/>
            <person name="Seaver E.C."/>
            <person name="Weisblat D.A."/>
            <person name="Putnam N.H."/>
            <person name="Rokhsar D.S."/>
        </authorList>
    </citation>
    <scope>NUCLEOTIDE SEQUENCE [LARGE SCALE GENOMIC DNA]</scope>
</reference>
<dbReference type="EMBL" id="KB201205">
    <property type="protein sequence ID" value="ESO98708.1"/>
    <property type="molecule type" value="Genomic_DNA"/>
</dbReference>